<dbReference type="PANTHER" id="PTHR42985">
    <property type="entry name" value="SODIUM-COUPLED MONOCARBOXYLATE TRANSPORTER"/>
    <property type="match status" value="1"/>
</dbReference>
<protein>
    <submittedName>
        <fullName evidence="13">Sodium/iodide cotransporter</fullName>
    </submittedName>
</protein>
<keyword evidence="14" id="KW-1185">Reference proteome</keyword>
<proteinExistence type="inferred from homology"/>
<dbReference type="GO" id="GO:1904200">
    <property type="term" value="P:iodide transmembrane transport"/>
    <property type="evidence" value="ECO:0007669"/>
    <property type="project" value="TreeGrafter"/>
</dbReference>
<feature type="transmembrane region" description="Helical" evidence="12">
    <location>
        <begin position="243"/>
        <end position="262"/>
    </location>
</feature>
<dbReference type="Proteomes" id="UP001205998">
    <property type="component" value="Unassembled WGS sequence"/>
</dbReference>
<dbReference type="PANTHER" id="PTHR42985:SF11">
    <property type="entry name" value="SODIUM_IODIDE COTRANSPORTER"/>
    <property type="match status" value="1"/>
</dbReference>
<feature type="transmembrane region" description="Helical" evidence="12">
    <location>
        <begin position="194"/>
        <end position="215"/>
    </location>
</feature>
<feature type="transmembrane region" description="Helical" evidence="12">
    <location>
        <begin position="617"/>
        <end position="638"/>
    </location>
</feature>
<gene>
    <name evidence="13" type="ORF">C0J50_14692</name>
</gene>
<feature type="transmembrane region" description="Helical" evidence="12">
    <location>
        <begin position="343"/>
        <end position="366"/>
    </location>
</feature>
<dbReference type="InterPro" id="IPR051163">
    <property type="entry name" value="Sodium:Solute_Symporter_SSF"/>
</dbReference>
<evidence type="ECO:0000256" key="11">
    <source>
        <dbReference type="RuleBase" id="RU362091"/>
    </source>
</evidence>
<sequence>SSSDRLDFTVGDYAVFGTMLAFSMFIGVFQSLRSRGRSFLDSDSVENFFTGGRKLGALPVGVSLCASFMSGVQVLGVPSESYLYGFKFLYMCLGQGINSLLTATLFLPVYYRLNITSSNQYLRMRFGRGMQLLGSLQFLIATLLYTGIVILAPALILNQATGLNMWASLISTGLICTFYTSLGGMKAVVWTDVFQVAVMFLGFVFIFVHGTVLAGGPANVLEIASNGSRINFNDFQLDPQKRYSFWSFTVGGTMVWLSMYAANQAQVQRYISCRTETEAKWALFINQLGLCVIVSSAATCGIVMFALYSHCDPLKSGRISAPDQYMAYFVLDIFRELPGFPGLFLACAYGGTLSTVSTSINAMAAVTMEDLLKPFLINSLQRKQIQLCKLLSLLYGVGCITTAALCSLLDWGVLQRGLTYGDAAMSRSRCFEGHTCFKSRRTSLEDDKRSGRLPTSSTLFLVDDHWRTIHMIILPHPPYSLDSAPLDFTIFPKMKIQLTDLTPLWRSGGSFTVMGVVNGPLLGTFILGMFIPAANKPGTFAGVTVGFSLALWLAVGSSVYPPTPQRMGVLHTSADFCPSANATHNFTMLTLSSPSPPPPGPEKSWTHGLQDFYSISYLYFGALSTGASVLAGVVVSYLTGPTQRSSIQPGLLWWDLNTHRDAPQEDTGESMTLNPTIVLLNPENDVEKEQKSASVL</sequence>
<evidence type="ECO:0000256" key="3">
    <source>
        <dbReference type="ARBA" id="ARBA00022448"/>
    </source>
</evidence>
<name>A0AAD5B0Q3_SILAS</name>
<feature type="non-terminal residue" evidence="13">
    <location>
        <position position="1"/>
    </location>
</feature>
<reference evidence="13" key="1">
    <citation type="submission" date="2018-07" db="EMBL/GenBank/DDBJ databases">
        <title>Comparative genomics of catfishes provides insights into carnivory and benthic adaptation.</title>
        <authorList>
            <person name="Zhang Y."/>
            <person name="Wang D."/>
            <person name="Peng Z."/>
            <person name="Zheng S."/>
            <person name="Shao F."/>
            <person name="Tao W."/>
        </authorList>
    </citation>
    <scope>NUCLEOTIDE SEQUENCE</scope>
    <source>
        <strain evidence="13">Chongqing</strain>
    </source>
</reference>
<feature type="transmembrane region" description="Helical" evidence="12">
    <location>
        <begin position="132"/>
        <end position="157"/>
    </location>
</feature>
<evidence type="ECO:0000256" key="12">
    <source>
        <dbReference type="SAM" id="Phobius"/>
    </source>
</evidence>
<evidence type="ECO:0000256" key="2">
    <source>
        <dbReference type="ARBA" id="ARBA00006434"/>
    </source>
</evidence>
<evidence type="ECO:0000256" key="1">
    <source>
        <dbReference type="ARBA" id="ARBA00004651"/>
    </source>
</evidence>
<dbReference type="GO" id="GO:0005886">
    <property type="term" value="C:plasma membrane"/>
    <property type="evidence" value="ECO:0007669"/>
    <property type="project" value="UniProtKB-SubCell"/>
</dbReference>
<dbReference type="GO" id="GO:0070062">
    <property type="term" value="C:extracellular exosome"/>
    <property type="evidence" value="ECO:0007669"/>
    <property type="project" value="TreeGrafter"/>
</dbReference>
<keyword evidence="10" id="KW-0739">Sodium transport</keyword>
<evidence type="ECO:0000256" key="5">
    <source>
        <dbReference type="ARBA" id="ARBA00022692"/>
    </source>
</evidence>
<dbReference type="Gene3D" id="1.20.1730.10">
    <property type="entry name" value="Sodium/glucose cotransporter"/>
    <property type="match status" value="2"/>
</dbReference>
<feature type="transmembrane region" description="Helical" evidence="12">
    <location>
        <begin position="55"/>
        <end position="76"/>
    </location>
</feature>
<keyword evidence="8" id="KW-0406">Ion transport</keyword>
<evidence type="ECO:0000256" key="10">
    <source>
        <dbReference type="ARBA" id="ARBA00023201"/>
    </source>
</evidence>
<feature type="transmembrane region" description="Helical" evidence="12">
    <location>
        <begin position="13"/>
        <end position="34"/>
    </location>
</feature>
<dbReference type="AlphaFoldDB" id="A0AAD5B0Q3"/>
<keyword evidence="9 12" id="KW-0472">Membrane</keyword>
<dbReference type="GO" id="GO:0015293">
    <property type="term" value="F:symporter activity"/>
    <property type="evidence" value="ECO:0007669"/>
    <property type="project" value="TreeGrafter"/>
</dbReference>
<comment type="similarity">
    <text evidence="2 11">Belongs to the sodium:solute symporter (SSF) (TC 2.A.21) family.</text>
</comment>
<dbReference type="Pfam" id="PF00474">
    <property type="entry name" value="SSF"/>
    <property type="match status" value="1"/>
</dbReference>
<dbReference type="NCBIfam" id="TIGR00813">
    <property type="entry name" value="sss"/>
    <property type="match status" value="1"/>
</dbReference>
<keyword evidence="6 12" id="KW-1133">Transmembrane helix</keyword>
<evidence type="ECO:0000256" key="8">
    <source>
        <dbReference type="ARBA" id="ARBA00023065"/>
    </source>
</evidence>
<evidence type="ECO:0000313" key="14">
    <source>
        <dbReference type="Proteomes" id="UP001205998"/>
    </source>
</evidence>
<keyword evidence="3" id="KW-0813">Transport</keyword>
<keyword evidence="7" id="KW-0915">Sodium</keyword>
<feature type="transmembrane region" description="Helical" evidence="12">
    <location>
        <begin position="511"/>
        <end position="531"/>
    </location>
</feature>
<feature type="transmembrane region" description="Helical" evidence="12">
    <location>
        <begin position="538"/>
        <end position="560"/>
    </location>
</feature>
<dbReference type="PROSITE" id="PS50283">
    <property type="entry name" value="NA_SOLUT_SYMP_3"/>
    <property type="match status" value="1"/>
</dbReference>
<organism evidence="13 14">
    <name type="scientific">Silurus asotus</name>
    <name type="common">Amur catfish</name>
    <name type="synonym">Parasilurus asotus</name>
    <dbReference type="NCBI Taxonomy" id="30991"/>
    <lineage>
        <taxon>Eukaryota</taxon>
        <taxon>Metazoa</taxon>
        <taxon>Chordata</taxon>
        <taxon>Craniata</taxon>
        <taxon>Vertebrata</taxon>
        <taxon>Euteleostomi</taxon>
        <taxon>Actinopterygii</taxon>
        <taxon>Neopterygii</taxon>
        <taxon>Teleostei</taxon>
        <taxon>Ostariophysi</taxon>
        <taxon>Siluriformes</taxon>
        <taxon>Siluridae</taxon>
        <taxon>Silurus</taxon>
    </lineage>
</organism>
<evidence type="ECO:0000256" key="7">
    <source>
        <dbReference type="ARBA" id="ARBA00023053"/>
    </source>
</evidence>
<evidence type="ECO:0000256" key="6">
    <source>
        <dbReference type="ARBA" id="ARBA00022989"/>
    </source>
</evidence>
<evidence type="ECO:0000313" key="13">
    <source>
        <dbReference type="EMBL" id="KAI5625727.1"/>
    </source>
</evidence>
<dbReference type="EMBL" id="MU551545">
    <property type="protein sequence ID" value="KAI5625727.1"/>
    <property type="molecule type" value="Genomic_DNA"/>
</dbReference>
<accession>A0AAD5B0Q3</accession>
<feature type="transmembrane region" description="Helical" evidence="12">
    <location>
        <begin position="88"/>
        <end position="111"/>
    </location>
</feature>
<dbReference type="InterPro" id="IPR001734">
    <property type="entry name" value="Na/solute_symporter"/>
</dbReference>
<feature type="transmembrane region" description="Helical" evidence="12">
    <location>
        <begin position="283"/>
        <end position="308"/>
    </location>
</feature>
<feature type="transmembrane region" description="Helical" evidence="12">
    <location>
        <begin position="387"/>
        <end position="411"/>
    </location>
</feature>
<dbReference type="GO" id="GO:0006814">
    <property type="term" value="P:sodium ion transport"/>
    <property type="evidence" value="ECO:0007669"/>
    <property type="project" value="UniProtKB-KW"/>
</dbReference>
<dbReference type="InterPro" id="IPR038377">
    <property type="entry name" value="Na/Glc_symporter_sf"/>
</dbReference>
<comment type="subcellular location">
    <subcellularLocation>
        <location evidence="1">Cell membrane</location>
        <topology evidence="1">Multi-pass membrane protein</topology>
    </subcellularLocation>
</comment>
<evidence type="ECO:0000256" key="9">
    <source>
        <dbReference type="ARBA" id="ARBA00023136"/>
    </source>
</evidence>
<feature type="transmembrane region" description="Helical" evidence="12">
    <location>
        <begin position="163"/>
        <end position="182"/>
    </location>
</feature>
<keyword evidence="4" id="KW-1003">Cell membrane</keyword>
<comment type="caution">
    <text evidence="13">The sequence shown here is derived from an EMBL/GenBank/DDBJ whole genome shotgun (WGS) entry which is preliminary data.</text>
</comment>
<keyword evidence="5 12" id="KW-0812">Transmembrane</keyword>
<evidence type="ECO:0000256" key="4">
    <source>
        <dbReference type="ARBA" id="ARBA00022475"/>
    </source>
</evidence>